<sequence>MKKGILFLISGPSGVGKKTILTDLFDDTSLNLHYSISMTTRPKRPNEIHGKDYYFVDKDFFLQEIEKHNMLEYAEFFNNFYGTPKPIVEKMLAEGKNVLLEIEVIGAQQIMELMPDCVTIFILPPSIDELKNRLIMRQTETIDLIEKRLEKARKEIKLQDIYQHKIYNFVATDAANELKKIIKAEILARK</sequence>
<dbReference type="Pfam" id="PF00625">
    <property type="entry name" value="Guanylate_kin"/>
    <property type="match status" value="1"/>
</dbReference>
<dbReference type="Gene3D" id="3.40.50.300">
    <property type="entry name" value="P-loop containing nucleotide triphosphate hydrolases"/>
    <property type="match status" value="1"/>
</dbReference>
<name>A0ABU0LZY5_9BACT</name>
<evidence type="ECO:0000259" key="13">
    <source>
        <dbReference type="PROSITE" id="PS50052"/>
    </source>
</evidence>
<dbReference type="EC" id="2.7.4.8" evidence="4 12"/>
<dbReference type="PROSITE" id="PS50052">
    <property type="entry name" value="GUANYLATE_KINASE_2"/>
    <property type="match status" value="1"/>
</dbReference>
<dbReference type="InterPro" id="IPR008145">
    <property type="entry name" value="GK/Ca_channel_bsu"/>
</dbReference>
<evidence type="ECO:0000256" key="4">
    <source>
        <dbReference type="ARBA" id="ARBA00012961"/>
    </source>
</evidence>
<reference evidence="14" key="1">
    <citation type="submission" date="2023-07" db="EMBL/GenBank/DDBJ databases">
        <title>Genomic Encyclopedia of Type Strains, Phase IV (KMG-IV): sequencing the most valuable type-strain genomes for metagenomic binning, comparative biology and taxonomic classification.</title>
        <authorList>
            <person name="Goeker M."/>
        </authorList>
    </citation>
    <scope>NUCLEOTIDE SEQUENCE [LARGE SCALE GENOMIC DNA]</scope>
    <source>
        <strain evidence="14">DSM 21204</strain>
    </source>
</reference>
<dbReference type="HAMAP" id="MF_00328">
    <property type="entry name" value="Guanylate_kinase"/>
    <property type="match status" value="1"/>
</dbReference>
<dbReference type="InterPro" id="IPR017665">
    <property type="entry name" value="Guanylate_kinase"/>
</dbReference>
<dbReference type="Gene3D" id="3.30.63.10">
    <property type="entry name" value="Guanylate Kinase phosphate binding domain"/>
    <property type="match status" value="1"/>
</dbReference>
<dbReference type="InterPro" id="IPR027417">
    <property type="entry name" value="P-loop_NTPase"/>
</dbReference>
<dbReference type="GO" id="GO:0004385">
    <property type="term" value="F:GMP kinase activity"/>
    <property type="evidence" value="ECO:0007669"/>
    <property type="project" value="UniProtKB-EC"/>
</dbReference>
<evidence type="ECO:0000313" key="14">
    <source>
        <dbReference type="EMBL" id="MDQ0514269.1"/>
    </source>
</evidence>
<dbReference type="InterPro" id="IPR008144">
    <property type="entry name" value="Guanylate_kin-like_dom"/>
</dbReference>
<evidence type="ECO:0000256" key="9">
    <source>
        <dbReference type="ARBA" id="ARBA00022840"/>
    </source>
</evidence>
<dbReference type="PROSITE" id="PS00856">
    <property type="entry name" value="GUANYLATE_KINASE_1"/>
    <property type="match status" value="1"/>
</dbReference>
<dbReference type="NCBIfam" id="TIGR03263">
    <property type="entry name" value="guanyl_kin"/>
    <property type="match status" value="1"/>
</dbReference>
<dbReference type="CDD" id="cd00071">
    <property type="entry name" value="GMPK"/>
    <property type="match status" value="1"/>
</dbReference>
<dbReference type="RefSeq" id="WP_256547042.1">
    <property type="nucleotide sequence ID" value="NZ_CP101809.1"/>
</dbReference>
<dbReference type="InterPro" id="IPR020590">
    <property type="entry name" value="Guanylate_kinase_CS"/>
</dbReference>
<keyword evidence="9 12" id="KW-0067">ATP-binding</keyword>
<evidence type="ECO:0000256" key="6">
    <source>
        <dbReference type="ARBA" id="ARBA00022679"/>
    </source>
</evidence>
<keyword evidence="6 12" id="KW-0808">Transferase</keyword>
<comment type="caution">
    <text evidence="14">The sequence shown here is derived from an EMBL/GenBank/DDBJ whole genome shotgun (WGS) entry which is preliminary data.</text>
</comment>
<dbReference type="EMBL" id="JAUSWO010000001">
    <property type="protein sequence ID" value="MDQ0514269.1"/>
    <property type="molecule type" value="Genomic_DNA"/>
</dbReference>
<evidence type="ECO:0000256" key="8">
    <source>
        <dbReference type="ARBA" id="ARBA00022777"/>
    </source>
</evidence>
<dbReference type="SMART" id="SM00072">
    <property type="entry name" value="GuKc"/>
    <property type="match status" value="1"/>
</dbReference>
<evidence type="ECO:0000256" key="11">
    <source>
        <dbReference type="ARBA" id="ARBA00048594"/>
    </source>
</evidence>
<organism evidence="14 15">
    <name type="scientific">Mycoplasmoides fastidiosum</name>
    <dbReference type="NCBI Taxonomy" id="92758"/>
    <lineage>
        <taxon>Bacteria</taxon>
        <taxon>Bacillati</taxon>
        <taxon>Mycoplasmatota</taxon>
        <taxon>Mycoplasmoidales</taxon>
        <taxon>Mycoplasmoidaceae</taxon>
        <taxon>Mycoplasmoides</taxon>
    </lineage>
</organism>
<feature type="domain" description="Guanylate kinase-like" evidence="13">
    <location>
        <begin position="4"/>
        <end position="183"/>
    </location>
</feature>
<keyword evidence="7 12" id="KW-0547">Nucleotide-binding</keyword>
<accession>A0ABU0LZY5</accession>
<evidence type="ECO:0000256" key="3">
    <source>
        <dbReference type="ARBA" id="ARBA00005790"/>
    </source>
</evidence>
<evidence type="ECO:0000256" key="5">
    <source>
        <dbReference type="ARBA" id="ARBA00016296"/>
    </source>
</evidence>
<dbReference type="PANTHER" id="PTHR23117:SF13">
    <property type="entry name" value="GUANYLATE KINASE"/>
    <property type="match status" value="1"/>
</dbReference>
<keyword evidence="8 12" id="KW-0418">Kinase</keyword>
<protein>
    <recommendedName>
        <fullName evidence="5 12">Guanylate kinase</fullName>
        <ecNumber evidence="4 12">2.7.4.8</ecNumber>
    </recommendedName>
    <alternativeName>
        <fullName evidence="10 12">GMP kinase</fullName>
    </alternativeName>
</protein>
<evidence type="ECO:0000256" key="7">
    <source>
        <dbReference type="ARBA" id="ARBA00022741"/>
    </source>
</evidence>
<proteinExistence type="inferred from homology"/>
<keyword evidence="15" id="KW-1185">Reference proteome</keyword>
<comment type="catalytic activity">
    <reaction evidence="11 12">
        <text>GMP + ATP = GDP + ADP</text>
        <dbReference type="Rhea" id="RHEA:20780"/>
        <dbReference type="ChEBI" id="CHEBI:30616"/>
        <dbReference type="ChEBI" id="CHEBI:58115"/>
        <dbReference type="ChEBI" id="CHEBI:58189"/>
        <dbReference type="ChEBI" id="CHEBI:456216"/>
        <dbReference type="EC" id="2.7.4.8"/>
    </reaction>
</comment>
<gene>
    <name evidence="12" type="primary">gmk</name>
    <name evidence="14" type="ORF">J2Z62_000707</name>
</gene>
<evidence type="ECO:0000313" key="15">
    <source>
        <dbReference type="Proteomes" id="UP001240643"/>
    </source>
</evidence>
<comment type="similarity">
    <text evidence="3 12">Belongs to the guanylate kinase family.</text>
</comment>
<feature type="binding site" evidence="12">
    <location>
        <begin position="11"/>
        <end position="18"/>
    </location>
    <ligand>
        <name>ATP</name>
        <dbReference type="ChEBI" id="CHEBI:30616"/>
    </ligand>
</feature>
<evidence type="ECO:0000256" key="12">
    <source>
        <dbReference type="HAMAP-Rule" id="MF_00328"/>
    </source>
</evidence>
<evidence type="ECO:0000256" key="1">
    <source>
        <dbReference type="ARBA" id="ARBA00003531"/>
    </source>
</evidence>
<keyword evidence="12" id="KW-0963">Cytoplasm</keyword>
<dbReference type="SUPFAM" id="SSF52540">
    <property type="entry name" value="P-loop containing nucleoside triphosphate hydrolases"/>
    <property type="match status" value="1"/>
</dbReference>
<evidence type="ECO:0000256" key="10">
    <source>
        <dbReference type="ARBA" id="ARBA00030128"/>
    </source>
</evidence>
<dbReference type="Proteomes" id="UP001240643">
    <property type="component" value="Unassembled WGS sequence"/>
</dbReference>
<comment type="function">
    <text evidence="1 12">Essential for recycling GMP and indirectly, cGMP.</text>
</comment>
<comment type="subcellular location">
    <subcellularLocation>
        <location evidence="2 12">Cytoplasm</location>
    </subcellularLocation>
</comment>
<evidence type="ECO:0000256" key="2">
    <source>
        <dbReference type="ARBA" id="ARBA00004496"/>
    </source>
</evidence>
<dbReference type="PANTHER" id="PTHR23117">
    <property type="entry name" value="GUANYLATE KINASE-RELATED"/>
    <property type="match status" value="1"/>
</dbReference>